<proteinExistence type="predicted"/>
<keyword evidence="2" id="KW-1185">Reference proteome</keyword>
<organism evidence="1 2">
    <name type="scientific">Persea americana</name>
    <name type="common">Avocado</name>
    <dbReference type="NCBI Taxonomy" id="3435"/>
    <lineage>
        <taxon>Eukaryota</taxon>
        <taxon>Viridiplantae</taxon>
        <taxon>Streptophyta</taxon>
        <taxon>Embryophyta</taxon>
        <taxon>Tracheophyta</taxon>
        <taxon>Spermatophyta</taxon>
        <taxon>Magnoliopsida</taxon>
        <taxon>Magnoliidae</taxon>
        <taxon>Laurales</taxon>
        <taxon>Lauraceae</taxon>
        <taxon>Persea</taxon>
    </lineage>
</organism>
<reference evidence="1 2" key="1">
    <citation type="journal article" date="2022" name="Hortic Res">
        <title>A haplotype resolved chromosomal level avocado genome allows analysis of novel avocado genes.</title>
        <authorList>
            <person name="Nath O."/>
            <person name="Fletcher S.J."/>
            <person name="Hayward A."/>
            <person name="Shaw L.M."/>
            <person name="Masouleh A.K."/>
            <person name="Furtado A."/>
            <person name="Henry R.J."/>
            <person name="Mitter N."/>
        </authorList>
    </citation>
    <scope>NUCLEOTIDE SEQUENCE [LARGE SCALE GENOMIC DNA]</scope>
    <source>
        <strain evidence="2">cv. Hass</strain>
    </source>
</reference>
<name>A0ACC2LKM6_PERAE</name>
<dbReference type="EMBL" id="CM056816">
    <property type="protein sequence ID" value="KAJ8633967.1"/>
    <property type="molecule type" value="Genomic_DNA"/>
</dbReference>
<protein>
    <submittedName>
        <fullName evidence="1">Uncharacterized protein</fullName>
    </submittedName>
</protein>
<sequence>MLLNDWMHFYGFFLICSSLCPTYTPSYHHFSYCCELELQSVIKLIRWSASIFKVGTSGSLSVAEMNLAFNTSPDVSLLQGENTLKWADV</sequence>
<comment type="caution">
    <text evidence="1">The sequence shown here is derived from an EMBL/GenBank/DDBJ whole genome shotgun (WGS) entry which is preliminary data.</text>
</comment>
<evidence type="ECO:0000313" key="1">
    <source>
        <dbReference type="EMBL" id="KAJ8633967.1"/>
    </source>
</evidence>
<gene>
    <name evidence="1" type="ORF">MRB53_027303</name>
</gene>
<accession>A0ACC2LKM6</accession>
<evidence type="ECO:0000313" key="2">
    <source>
        <dbReference type="Proteomes" id="UP001234297"/>
    </source>
</evidence>
<dbReference type="Proteomes" id="UP001234297">
    <property type="component" value="Chromosome 8"/>
</dbReference>